<protein>
    <submittedName>
        <fullName evidence="1">Phage late control D family protein</fullName>
    </submittedName>
</protein>
<name>A0ACC5RK52_ENTAG</name>
<keyword evidence="2" id="KW-1185">Reference proteome</keyword>
<proteinExistence type="predicted"/>
<comment type="caution">
    <text evidence="1">The sequence shown here is derived from an EMBL/GenBank/DDBJ whole genome shotgun (WGS) entry which is preliminary data.</text>
</comment>
<evidence type="ECO:0000313" key="2">
    <source>
        <dbReference type="Proteomes" id="UP000633731"/>
    </source>
</evidence>
<organism evidence="1 2">
    <name type="scientific">Enterobacter agglomerans</name>
    <name type="common">Erwinia herbicola</name>
    <name type="synonym">Pantoea agglomerans</name>
    <dbReference type="NCBI Taxonomy" id="549"/>
    <lineage>
        <taxon>Bacteria</taxon>
        <taxon>Pseudomonadati</taxon>
        <taxon>Pseudomonadota</taxon>
        <taxon>Gammaproteobacteria</taxon>
        <taxon>Enterobacterales</taxon>
        <taxon>Erwiniaceae</taxon>
        <taxon>Pantoea</taxon>
        <taxon>Pantoea agglomerans group</taxon>
    </lineage>
</organism>
<reference evidence="1" key="1">
    <citation type="submission" date="2021-01" db="EMBL/GenBank/DDBJ databases">
        <title>Draft genome of Pantoea agglomerans Eh 335.</title>
        <authorList>
            <person name="Emsley S.A."/>
            <person name="Oline D.K."/>
            <person name="Saw J.H."/>
            <person name="Ushijima B."/>
            <person name="Videau P."/>
            <person name="Koyack M.J."/>
        </authorList>
    </citation>
    <scope>NUCLEOTIDE SEQUENCE</scope>
    <source>
        <strain evidence="1">Eh 335</strain>
    </source>
</reference>
<dbReference type="EMBL" id="JAEOXF010000003">
    <property type="protein sequence ID" value="MBK4725067.1"/>
    <property type="molecule type" value="Genomic_DNA"/>
</dbReference>
<dbReference type="Proteomes" id="UP000633731">
    <property type="component" value="Unassembled WGS sequence"/>
</dbReference>
<accession>A0ACC5RK52</accession>
<gene>
    <name evidence="1" type="ORF">JJL49_07500</name>
</gene>
<sequence>MMDAINIGAQMGPDYQIKLDDIDITSNFRSRLMGITITDKRGMELDTFTMELDDSDGKIILPQRGSILQISIGWQGMALFDKGKFIIQTVTHTGSPDKLALSGFSADLSDVLKENRSESYDRMTLGEIVKRIAERNKLGASLPNNLATPHIEHLDQTNENDLQFLARLAMSYGAVATIKNGKVLLLIPGKGTTAKGDPLPEATIRRRDGDAHSFSYTGDMNNIGVKARWLRLDKANSGRVLVRAELDPPGTIFETAGSRYLELGTLFTTEEEAVNAATAEWKKNQRMSATLSFGLAMGRPELTPEMLIEVSGFKELIDKHKWIISSVAHTINSGGGFTSKVELEIVLKDSVVAKKELD</sequence>
<evidence type="ECO:0000313" key="1">
    <source>
        <dbReference type="EMBL" id="MBK4725067.1"/>
    </source>
</evidence>